<comment type="caution">
    <text evidence="2">The sequence shown here is derived from an EMBL/GenBank/DDBJ whole genome shotgun (WGS) entry which is preliminary data.</text>
</comment>
<feature type="compositionally biased region" description="Polar residues" evidence="1">
    <location>
        <begin position="61"/>
        <end position="73"/>
    </location>
</feature>
<keyword evidence="3" id="KW-1185">Reference proteome</keyword>
<proteinExistence type="predicted"/>
<dbReference type="Proteomes" id="UP001469553">
    <property type="component" value="Unassembled WGS sequence"/>
</dbReference>
<name>A0ABV0Z3A2_9TELE</name>
<gene>
    <name evidence="2" type="ORF">AMECASPLE_025628</name>
</gene>
<dbReference type="EMBL" id="JAHRIP010049564">
    <property type="protein sequence ID" value="MEQ2300456.1"/>
    <property type="molecule type" value="Genomic_DNA"/>
</dbReference>
<accession>A0ABV0Z3A2</accession>
<evidence type="ECO:0000313" key="2">
    <source>
        <dbReference type="EMBL" id="MEQ2300456.1"/>
    </source>
</evidence>
<evidence type="ECO:0000313" key="3">
    <source>
        <dbReference type="Proteomes" id="UP001469553"/>
    </source>
</evidence>
<protein>
    <submittedName>
        <fullName evidence="2">Uncharacterized protein</fullName>
    </submittedName>
</protein>
<feature type="region of interest" description="Disordered" evidence="1">
    <location>
        <begin position="59"/>
        <end position="89"/>
    </location>
</feature>
<organism evidence="2 3">
    <name type="scientific">Ameca splendens</name>
    <dbReference type="NCBI Taxonomy" id="208324"/>
    <lineage>
        <taxon>Eukaryota</taxon>
        <taxon>Metazoa</taxon>
        <taxon>Chordata</taxon>
        <taxon>Craniata</taxon>
        <taxon>Vertebrata</taxon>
        <taxon>Euteleostomi</taxon>
        <taxon>Actinopterygii</taxon>
        <taxon>Neopterygii</taxon>
        <taxon>Teleostei</taxon>
        <taxon>Neoteleostei</taxon>
        <taxon>Acanthomorphata</taxon>
        <taxon>Ovalentaria</taxon>
        <taxon>Atherinomorphae</taxon>
        <taxon>Cyprinodontiformes</taxon>
        <taxon>Goodeidae</taxon>
        <taxon>Ameca</taxon>
    </lineage>
</organism>
<sequence length="105" mass="11699">MPSFRPEVCSCSSMGRKKDGFGKRKLQDCSSWTSHSKTTTGTSCASVYYVTPPLKRHPYTGTFTQTRKQTNTEVPRGHRVQSTTTKHQLRVAQSRYTHADSGGSV</sequence>
<reference evidence="2 3" key="1">
    <citation type="submission" date="2021-06" db="EMBL/GenBank/DDBJ databases">
        <authorList>
            <person name="Palmer J.M."/>
        </authorList>
    </citation>
    <scope>NUCLEOTIDE SEQUENCE [LARGE SCALE GENOMIC DNA]</scope>
    <source>
        <strain evidence="2 3">AS_MEX2019</strain>
        <tissue evidence="2">Muscle</tissue>
    </source>
</reference>
<evidence type="ECO:0000256" key="1">
    <source>
        <dbReference type="SAM" id="MobiDB-lite"/>
    </source>
</evidence>